<keyword evidence="9 10" id="KW-0998">Cell outer membrane</keyword>
<dbReference type="Pfam" id="PF07715">
    <property type="entry name" value="Plug"/>
    <property type="match status" value="1"/>
</dbReference>
<dbReference type="EnsemblBacteria" id="CAQ47301">
    <property type="protein sequence ID" value="CAQ47301"/>
    <property type="gene ID" value="Smlt3898"/>
</dbReference>
<dbReference type="PROSITE" id="PS52016">
    <property type="entry name" value="TONB_DEPENDENT_REC_3"/>
    <property type="match status" value="1"/>
</dbReference>
<dbReference type="Proteomes" id="UP000008840">
    <property type="component" value="Chromosome"/>
</dbReference>
<keyword evidence="2 10" id="KW-0813">Transport</keyword>
<evidence type="ECO:0000256" key="2">
    <source>
        <dbReference type="ARBA" id="ARBA00022448"/>
    </source>
</evidence>
<keyword evidence="13" id="KW-0732">Signal</keyword>
<evidence type="ECO:0000256" key="8">
    <source>
        <dbReference type="ARBA" id="ARBA00023136"/>
    </source>
</evidence>
<dbReference type="InterPro" id="IPR036942">
    <property type="entry name" value="Beta-barrel_TonB_sf"/>
</dbReference>
<reference evidence="15 16" key="1">
    <citation type="journal article" date="2008" name="Genome Biol.">
        <title>The complete genome, comparative and functional analysis of Stenotrophomonas maltophilia reveals an organism heavily shielded by drug resistance determinants.</title>
        <authorList>
            <person name="Crossman L.C."/>
            <person name="Gould V.C."/>
            <person name="Dow J.M."/>
            <person name="Vernikos G.S."/>
            <person name="Okazaki A."/>
            <person name="Sebaihia M."/>
            <person name="Saunders D."/>
            <person name="Arrowsmith C."/>
            <person name="Carver T."/>
            <person name="Peters N."/>
            <person name="Adlem E."/>
            <person name="Kerhornou A."/>
            <person name="Lord A."/>
            <person name="Murphy L."/>
            <person name="Seeger K."/>
            <person name="Squares R."/>
            <person name="Rutter S."/>
            <person name="Quail M.A."/>
            <person name="Rajandream M.A."/>
            <person name="Harris D."/>
            <person name="Churcher C."/>
            <person name="Bentley S.D."/>
            <person name="Parkhill J."/>
            <person name="Thomson N.R."/>
            <person name="Avison M.B."/>
        </authorList>
    </citation>
    <scope>NUCLEOTIDE SEQUENCE [LARGE SCALE GENOMIC DNA]</scope>
    <source>
        <strain evidence="15 16">K279a</strain>
    </source>
</reference>
<dbReference type="KEGG" id="sml:Smlt3898"/>
<evidence type="ECO:0000256" key="13">
    <source>
        <dbReference type="SAM" id="SignalP"/>
    </source>
</evidence>
<evidence type="ECO:0000256" key="12">
    <source>
        <dbReference type="SAM" id="MobiDB-lite"/>
    </source>
</evidence>
<dbReference type="InterPro" id="IPR039426">
    <property type="entry name" value="TonB-dep_rcpt-like"/>
</dbReference>
<keyword evidence="7 11" id="KW-0798">TonB box</keyword>
<protein>
    <submittedName>
        <fullName evidence="15">Extracellular heme-binding protein</fullName>
    </submittedName>
</protein>
<evidence type="ECO:0000256" key="5">
    <source>
        <dbReference type="ARBA" id="ARBA00022692"/>
    </source>
</evidence>
<dbReference type="InterPro" id="IPR000531">
    <property type="entry name" value="Beta-barrel_TonB"/>
</dbReference>
<evidence type="ECO:0000256" key="4">
    <source>
        <dbReference type="ARBA" id="ARBA00022496"/>
    </source>
</evidence>
<dbReference type="PANTHER" id="PTHR30442:SF0">
    <property type="entry name" value="FE(3+) DICITRATE TRANSPORT PROTEIN FECA"/>
    <property type="match status" value="1"/>
</dbReference>
<dbReference type="InterPro" id="IPR037066">
    <property type="entry name" value="Plug_dom_sf"/>
</dbReference>
<feature type="chain" id="PRO_5002777626" evidence="13">
    <location>
        <begin position="49"/>
        <end position="986"/>
    </location>
</feature>
<dbReference type="AlphaFoldDB" id="B2FT59"/>
<dbReference type="eggNOG" id="COG1629">
    <property type="taxonomic scope" value="Bacteria"/>
</dbReference>
<keyword evidence="4" id="KW-0410">Iron transport</keyword>
<feature type="signal peptide" evidence="13">
    <location>
        <begin position="1"/>
        <end position="48"/>
    </location>
</feature>
<gene>
    <name evidence="15" type="ordered locus">Smlt3898</name>
</gene>
<comment type="similarity">
    <text evidence="10 11">Belongs to the TonB-dependent receptor family.</text>
</comment>
<sequence length="986" mass="109177">MTPRLRHRLPDRFPMFDSHRPGRAPRPSRLCIALLAAGLASATPSVLAQNARGDHAAVQRFDIPAQPLDDALRSYMRQSGVQVVYPAIPAHGVSSRAVNGSLPANEALQQLLQGSGLAVRRVSADAVTLEAATPAQVDSGVIVTYTLSVAGDRVDSGATSDEARLLDSYRSVGSTTTLNRTHLERFRGTSNGDIVKGVAGVTAGDPRVGNGFDVNIRGIQGQGRVPVIIDGGQSSMDTYRGYAGQSQRTYLDPDLISSLTITKGPSLQANASGGIGGVVEMETLKIGDVLREERDFGVRVRGGLANNSANNLPSYSAAPRNDRSATGSQFFNVAAAGHWDRFDLVAAYAYRDNGNYFSGKHGYDDFPQTRRTLAPLNPPRTEVFNTSSRSKSALLKGTWRIDDAQTLEAGYRRYEGTAGEIMASQIIRVDRDRIPQWDPGHVDMDSYTLRYRFNPDSELVDLRVNAAYTDTDSVMYNSLTGITPWYFDRRTEWYDAPSFSGDPGYKDAYRNPLRQKRFGLDASNTSKFDTRAGAFTLDYGLSYSDEDIAPGSSGPVMHDDLINNRFLRNAERKEYSAVASLKWQPDEHWELLAGGRWNRVDVHDRNRLATPDAYEVQGQYRYTELLNGNPALPSWRAKRIALLNWYPDANGNFTQESLLASPYKKGTVGDIGGWNFYDAGKAQDLEVPVSWTWSQPIRRRDTAFSPTASVAYRFSEDIMVYVKYAEGTKLPSLFETTLGLFTAAKPVGELKPERARSWEIGASTLRYDLFTAGDRLALKLAYFDTRIDDLITRDYRTLSAGLIRNVDQFRVSGMEFQSSYDSGKVFADLSAHYYFKAKTCAPDIAAERRAYGAQRRNGELANTPDCVDGGFEGSYTNTQNPPRYMVNLTLGSRLFDERLTFGTRVVHNAGPISKLDKDWNVGLSAIQQLYRPTTLVDLFASWSFNDQLSVEAGVDNLTDRYYLDPLALGVMPAPGRTARLALTWKY</sequence>
<dbReference type="GO" id="GO:0033214">
    <property type="term" value="P:siderophore-iron import into cell"/>
    <property type="evidence" value="ECO:0007669"/>
    <property type="project" value="TreeGrafter"/>
</dbReference>
<dbReference type="InterPro" id="IPR011662">
    <property type="entry name" value="Secretin/TonB_short_N"/>
</dbReference>
<organism evidence="15 16">
    <name type="scientific">Stenotrophomonas maltophilia (strain K279a)</name>
    <dbReference type="NCBI Taxonomy" id="522373"/>
    <lineage>
        <taxon>Bacteria</taxon>
        <taxon>Pseudomonadati</taxon>
        <taxon>Pseudomonadota</taxon>
        <taxon>Gammaproteobacteria</taxon>
        <taxon>Lysobacterales</taxon>
        <taxon>Lysobacteraceae</taxon>
        <taxon>Stenotrophomonas</taxon>
        <taxon>Stenotrophomonas maltophilia group</taxon>
    </lineage>
</organism>
<evidence type="ECO:0000256" key="7">
    <source>
        <dbReference type="ARBA" id="ARBA00023077"/>
    </source>
</evidence>
<dbReference type="HOGENOM" id="CLU_008287_19_1_6"/>
<dbReference type="eggNOG" id="COG4206">
    <property type="taxonomic scope" value="Bacteria"/>
</dbReference>
<keyword evidence="16" id="KW-1185">Reference proteome</keyword>
<evidence type="ECO:0000256" key="6">
    <source>
        <dbReference type="ARBA" id="ARBA00023004"/>
    </source>
</evidence>
<keyword evidence="6" id="KW-0408">Iron</keyword>
<dbReference type="Pfam" id="PF00593">
    <property type="entry name" value="TonB_dep_Rec_b-barrel"/>
    <property type="match status" value="1"/>
</dbReference>
<proteinExistence type="inferred from homology"/>
<evidence type="ECO:0000256" key="10">
    <source>
        <dbReference type="PROSITE-ProRule" id="PRU01360"/>
    </source>
</evidence>
<dbReference type="PANTHER" id="PTHR30442">
    <property type="entry name" value="IRON III DICITRATE TRANSPORT PROTEIN FECA"/>
    <property type="match status" value="1"/>
</dbReference>
<keyword evidence="3 10" id="KW-1134">Transmembrane beta strand</keyword>
<evidence type="ECO:0000313" key="15">
    <source>
        <dbReference type="EMBL" id="CAQ47301.1"/>
    </source>
</evidence>
<feature type="domain" description="Secretin/TonB short N-terminal" evidence="14">
    <location>
        <begin position="81"/>
        <end position="132"/>
    </location>
</feature>
<evidence type="ECO:0000256" key="11">
    <source>
        <dbReference type="RuleBase" id="RU003357"/>
    </source>
</evidence>
<comment type="subcellular location">
    <subcellularLocation>
        <location evidence="1 10">Cell outer membrane</location>
        <topology evidence="1 10">Multi-pass membrane protein</topology>
    </subcellularLocation>
</comment>
<dbReference type="SUPFAM" id="SSF56935">
    <property type="entry name" value="Porins"/>
    <property type="match status" value="1"/>
</dbReference>
<accession>B2FT59</accession>
<feature type="region of interest" description="Disordered" evidence="12">
    <location>
        <begin position="1"/>
        <end position="24"/>
    </location>
</feature>
<dbReference type="Gene3D" id="2.40.170.20">
    <property type="entry name" value="TonB-dependent receptor, beta-barrel domain"/>
    <property type="match status" value="1"/>
</dbReference>
<keyword evidence="5 10" id="KW-0812">Transmembrane</keyword>
<dbReference type="EMBL" id="AM743169">
    <property type="protein sequence ID" value="CAQ47301.1"/>
    <property type="molecule type" value="Genomic_DNA"/>
</dbReference>
<evidence type="ECO:0000259" key="14">
    <source>
        <dbReference type="SMART" id="SM00965"/>
    </source>
</evidence>
<evidence type="ECO:0000256" key="3">
    <source>
        <dbReference type="ARBA" id="ARBA00022452"/>
    </source>
</evidence>
<dbReference type="CDD" id="cd01347">
    <property type="entry name" value="ligand_gated_channel"/>
    <property type="match status" value="1"/>
</dbReference>
<name>B2FT59_STRMK</name>
<dbReference type="SMART" id="SM00965">
    <property type="entry name" value="STN"/>
    <property type="match status" value="1"/>
</dbReference>
<dbReference type="InterPro" id="IPR012910">
    <property type="entry name" value="Plug_dom"/>
</dbReference>
<evidence type="ECO:0000313" key="16">
    <source>
        <dbReference type="Proteomes" id="UP000008840"/>
    </source>
</evidence>
<dbReference type="Gene3D" id="2.170.130.10">
    <property type="entry name" value="TonB-dependent receptor, plug domain"/>
    <property type="match status" value="1"/>
</dbReference>
<evidence type="ECO:0000256" key="1">
    <source>
        <dbReference type="ARBA" id="ARBA00004571"/>
    </source>
</evidence>
<evidence type="ECO:0000256" key="9">
    <source>
        <dbReference type="ARBA" id="ARBA00023237"/>
    </source>
</evidence>
<keyword evidence="8 10" id="KW-0472">Membrane</keyword>
<dbReference type="Gene3D" id="3.55.50.30">
    <property type="match status" value="1"/>
</dbReference>
<dbReference type="GO" id="GO:0009279">
    <property type="term" value="C:cell outer membrane"/>
    <property type="evidence" value="ECO:0007669"/>
    <property type="project" value="UniProtKB-SubCell"/>
</dbReference>
<keyword evidence="4" id="KW-0406">Ion transport</keyword>